<dbReference type="PANTHER" id="PTHR22754:SF32">
    <property type="entry name" value="DISCO-INTERACTING PROTEIN 2"/>
    <property type="match status" value="1"/>
</dbReference>
<dbReference type="InterPro" id="IPR000873">
    <property type="entry name" value="AMP-dep_synth/lig_dom"/>
</dbReference>
<feature type="domain" description="AMP-dependent synthetase/ligase" evidence="3">
    <location>
        <begin position="43"/>
        <end position="420"/>
    </location>
</feature>
<evidence type="ECO:0000259" key="3">
    <source>
        <dbReference type="Pfam" id="PF00501"/>
    </source>
</evidence>
<evidence type="ECO:0000313" key="5">
    <source>
        <dbReference type="Proteomes" id="UP001524547"/>
    </source>
</evidence>
<sequence>MSPMPTASLVPQRLGDFPTLCEALDYAATGANGLLFHSARDDGGTPLFFRTLREDALRLARRLIAIGLRPGDRAGLIADTSADFVRAFFACQYAGVVPAPLPLPAAFGGRASYLDHAGRMIRQARAAILLAPASLAEWFSPEAAALGLRFCGSVGALEALGGGEVAALPAVGEDDLAYLQFSSGSTRQPMGVAVRHSALMANLRGIVAHGLRGTPEDRAVSWLPLYHDMGLVGFLLAPLAAQITVDLLPTQDFARRPQLWLQLISRNRASISYSPSFGYELCVRRNLAPQEFELSSWRIAGIGGDMIRPHVLEEFAGRFAAAGFAASAFLPSYGMAEATLALCFAPLGQGLQQDTLDVDRMEGEQVAVPPRPGARARSFVVCGTPLPGHEAEIRDEEGAVLPDRQVGRIFARGPSLMLGYDGRPAETAEVLSADGWLDTGDLGYRLNDSLVITGRAKDLIIVNGRNIWPQDLEWSVEHLVPEVRAGRVAAFSVDRGGREAVILAAETRPSSEPAERIEAAIAGAVRAQHGVDAEVLLLPVNSLPFTSSGKLSRAGTRQRFLGGAFVLPATTAVAS</sequence>
<comment type="caution">
    <text evidence="4">The sequence shown here is derived from an EMBL/GenBank/DDBJ whole genome shotgun (WGS) entry which is preliminary data.</text>
</comment>
<keyword evidence="2 4" id="KW-0436">Ligase</keyword>
<dbReference type="PANTHER" id="PTHR22754">
    <property type="entry name" value="DISCO-INTERACTING PROTEIN 2 DIP2 -RELATED"/>
    <property type="match status" value="1"/>
</dbReference>
<keyword evidence="5" id="KW-1185">Reference proteome</keyword>
<dbReference type="Gene3D" id="3.40.50.12780">
    <property type="entry name" value="N-terminal domain of ligase-like"/>
    <property type="match status" value="1"/>
</dbReference>
<dbReference type="CDD" id="cd05931">
    <property type="entry name" value="FAAL"/>
    <property type="match status" value="1"/>
</dbReference>
<evidence type="ECO:0000256" key="1">
    <source>
        <dbReference type="ARBA" id="ARBA00006432"/>
    </source>
</evidence>
<dbReference type="Proteomes" id="UP001524547">
    <property type="component" value="Unassembled WGS sequence"/>
</dbReference>
<name>A0ABT1VV14_9PROT</name>
<accession>A0ABT1VV14</accession>
<comment type="similarity">
    <text evidence="1">Belongs to the ATP-dependent AMP-binding enzyme family.</text>
</comment>
<dbReference type="Pfam" id="PF00501">
    <property type="entry name" value="AMP-binding"/>
    <property type="match status" value="1"/>
</dbReference>
<dbReference type="InterPro" id="IPR042099">
    <property type="entry name" value="ANL_N_sf"/>
</dbReference>
<organism evidence="4 5">
    <name type="scientific">Rhizosaccharibacter radicis</name>
    <dbReference type="NCBI Taxonomy" id="2782605"/>
    <lineage>
        <taxon>Bacteria</taxon>
        <taxon>Pseudomonadati</taxon>
        <taxon>Pseudomonadota</taxon>
        <taxon>Alphaproteobacteria</taxon>
        <taxon>Acetobacterales</taxon>
        <taxon>Acetobacteraceae</taxon>
        <taxon>Rhizosaccharibacter</taxon>
    </lineage>
</organism>
<proteinExistence type="inferred from homology"/>
<protein>
    <submittedName>
        <fullName evidence="4">Fatty acyl-AMP ligase</fullName>
    </submittedName>
</protein>
<dbReference type="GO" id="GO:0016874">
    <property type="term" value="F:ligase activity"/>
    <property type="evidence" value="ECO:0007669"/>
    <property type="project" value="UniProtKB-KW"/>
</dbReference>
<dbReference type="RefSeq" id="WP_422918932.1">
    <property type="nucleotide sequence ID" value="NZ_JAMZEJ010000003.1"/>
</dbReference>
<evidence type="ECO:0000256" key="2">
    <source>
        <dbReference type="ARBA" id="ARBA00022598"/>
    </source>
</evidence>
<dbReference type="EMBL" id="JAMZEJ010000003">
    <property type="protein sequence ID" value="MCQ8240183.1"/>
    <property type="molecule type" value="Genomic_DNA"/>
</dbReference>
<reference evidence="4 5" key="1">
    <citation type="submission" date="2022-06" db="EMBL/GenBank/DDBJ databases">
        <title>Rhizosaccharibacter gen. nov. sp. nov. KSS12, endophytic bacteria isolated from sugarcane.</title>
        <authorList>
            <person name="Pitiwittayakul N."/>
        </authorList>
    </citation>
    <scope>NUCLEOTIDE SEQUENCE [LARGE SCALE GENOMIC DNA]</scope>
    <source>
        <strain evidence="4 5">KSS12</strain>
    </source>
</reference>
<dbReference type="Gene3D" id="3.30.300.30">
    <property type="match status" value="1"/>
</dbReference>
<evidence type="ECO:0000313" key="4">
    <source>
        <dbReference type="EMBL" id="MCQ8240183.1"/>
    </source>
</evidence>
<dbReference type="InterPro" id="IPR040097">
    <property type="entry name" value="FAAL/FAAC"/>
</dbReference>
<gene>
    <name evidence="4" type="ORF">NFI88_04920</name>
</gene>
<dbReference type="SUPFAM" id="SSF56801">
    <property type="entry name" value="Acetyl-CoA synthetase-like"/>
    <property type="match status" value="1"/>
</dbReference>
<dbReference type="InterPro" id="IPR045851">
    <property type="entry name" value="AMP-bd_C_sf"/>
</dbReference>
<dbReference type="NCBIfam" id="NF006624">
    <property type="entry name" value="PRK09192.1"/>
    <property type="match status" value="1"/>
</dbReference>